<dbReference type="PANTHER" id="PTHR31827">
    <property type="entry name" value="EMB|CAB89363.1"/>
    <property type="match status" value="1"/>
</dbReference>
<evidence type="ECO:0000259" key="1">
    <source>
        <dbReference type="Pfam" id="PF24906"/>
    </source>
</evidence>
<dbReference type="InterPro" id="IPR056866">
    <property type="entry name" value="Znf_WRKY19"/>
</dbReference>
<dbReference type="Pfam" id="PF24906">
    <property type="entry name" value="Zf_WRKY19"/>
    <property type="match status" value="1"/>
</dbReference>
<reference evidence="2" key="1">
    <citation type="submission" date="2013-12" db="EMBL/GenBank/DDBJ databases">
        <title>The Genome Sequence of Aphanomyces astaci APO3.</title>
        <authorList>
            <consortium name="The Broad Institute Genomics Platform"/>
            <person name="Russ C."/>
            <person name="Tyler B."/>
            <person name="van West P."/>
            <person name="Dieguez-Uribeondo J."/>
            <person name="Young S.K."/>
            <person name="Zeng Q."/>
            <person name="Gargeya S."/>
            <person name="Fitzgerald M."/>
            <person name="Abouelleil A."/>
            <person name="Alvarado L."/>
            <person name="Chapman S.B."/>
            <person name="Gainer-Dewar J."/>
            <person name="Goldberg J."/>
            <person name="Griggs A."/>
            <person name="Gujja S."/>
            <person name="Hansen M."/>
            <person name="Howarth C."/>
            <person name="Imamovic A."/>
            <person name="Ireland A."/>
            <person name="Larimer J."/>
            <person name="McCowan C."/>
            <person name="Murphy C."/>
            <person name="Pearson M."/>
            <person name="Poon T.W."/>
            <person name="Priest M."/>
            <person name="Roberts A."/>
            <person name="Saif S."/>
            <person name="Shea T."/>
            <person name="Sykes S."/>
            <person name="Wortman J."/>
            <person name="Nusbaum C."/>
            <person name="Birren B."/>
        </authorList>
    </citation>
    <scope>NUCLEOTIDE SEQUENCE [LARGE SCALE GENOMIC DNA]</scope>
    <source>
        <strain evidence="2">APO3</strain>
    </source>
</reference>
<dbReference type="AlphaFoldDB" id="W4GAN3"/>
<dbReference type="OrthoDB" id="10310548at2759"/>
<organism evidence="2">
    <name type="scientific">Aphanomyces astaci</name>
    <name type="common">Crayfish plague agent</name>
    <dbReference type="NCBI Taxonomy" id="112090"/>
    <lineage>
        <taxon>Eukaryota</taxon>
        <taxon>Sar</taxon>
        <taxon>Stramenopiles</taxon>
        <taxon>Oomycota</taxon>
        <taxon>Saprolegniomycetes</taxon>
        <taxon>Saprolegniales</taxon>
        <taxon>Verrucalvaceae</taxon>
        <taxon>Aphanomyces</taxon>
    </lineage>
</organism>
<dbReference type="RefSeq" id="XP_009833637.1">
    <property type="nucleotide sequence ID" value="XM_009835335.1"/>
</dbReference>
<dbReference type="EMBL" id="KI913135">
    <property type="protein sequence ID" value="ETV76725.1"/>
    <property type="molecule type" value="Genomic_DNA"/>
</dbReference>
<protein>
    <recommendedName>
        <fullName evidence="1">WRKY19-like zinc finger domain-containing protein</fullName>
    </recommendedName>
</protein>
<proteinExistence type="predicted"/>
<dbReference type="STRING" id="112090.W4GAN3"/>
<dbReference type="VEuPathDB" id="FungiDB:H257_09195"/>
<name>W4GAN3_APHAT</name>
<evidence type="ECO:0000313" key="2">
    <source>
        <dbReference type="EMBL" id="ETV76725.1"/>
    </source>
</evidence>
<dbReference type="GeneID" id="20811191"/>
<feature type="domain" description="WRKY19-like zinc finger" evidence="1">
    <location>
        <begin position="80"/>
        <end position="103"/>
    </location>
</feature>
<gene>
    <name evidence="2" type="ORF">H257_09195</name>
</gene>
<dbReference type="PANTHER" id="PTHR31827:SF1">
    <property type="entry name" value="EMB|CAB89363.1"/>
    <property type="match status" value="1"/>
</dbReference>
<sequence length="203" mass="22366">MLAAECCFFNSCQNPSEAGSWKCIFHRSRDKCSAHHCRNQACGRGYCVSHGGKRPCLSFGCDANARIGGFCSRHGQTKKKRSCEVEGCTKFAHARQRCVAHGGGRRCDAKGCLSQSRNGGYCQRHGRQRAILSSQERKHLQIKSEPSIAAEQQSGVRFWGDALCSSPSTMLMGDCYPYDDDHTLLDLDEVKLLELLLEATAGN</sequence>
<accession>W4GAN3</accession>